<dbReference type="AlphaFoldDB" id="A0A5J4VU94"/>
<proteinExistence type="predicted"/>
<dbReference type="OrthoDB" id="10672179at2759"/>
<feature type="region of interest" description="Disordered" evidence="2">
    <location>
        <begin position="332"/>
        <end position="358"/>
    </location>
</feature>
<evidence type="ECO:0000256" key="2">
    <source>
        <dbReference type="SAM" id="MobiDB-lite"/>
    </source>
</evidence>
<organism evidence="3 4">
    <name type="scientific">Streblomastix strix</name>
    <dbReference type="NCBI Taxonomy" id="222440"/>
    <lineage>
        <taxon>Eukaryota</taxon>
        <taxon>Metamonada</taxon>
        <taxon>Preaxostyla</taxon>
        <taxon>Oxymonadida</taxon>
        <taxon>Streblomastigidae</taxon>
        <taxon>Streblomastix</taxon>
    </lineage>
</organism>
<dbReference type="EMBL" id="SNRW01005005">
    <property type="protein sequence ID" value="KAA6385995.1"/>
    <property type="molecule type" value="Genomic_DNA"/>
</dbReference>
<evidence type="ECO:0000313" key="3">
    <source>
        <dbReference type="EMBL" id="KAA6385995.1"/>
    </source>
</evidence>
<comment type="caution">
    <text evidence="3">The sequence shown here is derived from an EMBL/GenBank/DDBJ whole genome shotgun (WGS) entry which is preliminary data.</text>
</comment>
<gene>
    <name evidence="3" type="ORF">EZS28_018478</name>
</gene>
<feature type="region of interest" description="Disordered" evidence="2">
    <location>
        <begin position="56"/>
        <end position="85"/>
    </location>
</feature>
<feature type="region of interest" description="Disordered" evidence="2">
    <location>
        <begin position="1"/>
        <end position="21"/>
    </location>
</feature>
<dbReference type="InterPro" id="IPR039986">
    <property type="entry name" value="CFAP210"/>
</dbReference>
<keyword evidence="1" id="KW-0175">Coiled coil</keyword>
<evidence type="ECO:0008006" key="5">
    <source>
        <dbReference type="Google" id="ProtNLM"/>
    </source>
</evidence>
<protein>
    <recommendedName>
        <fullName evidence="5">Trichohyalin-plectin-homology domain-containing protein</fullName>
    </recommendedName>
</protein>
<dbReference type="PANTHER" id="PTHR28663:SF1">
    <property type="entry name" value="CILIA- AND FLAGELLA- ASSOCIATED PROTEIN 210"/>
    <property type="match status" value="1"/>
</dbReference>
<sequence length="480" mass="57219">MSKKTAKKTAKKPIPPGRAGDEVLIAQSEYQRMWKIAMPPPEDRSEEIRKREIHERSVARARGWSDSLESKLAKKKQDKEDKIRKHDDELAAIDEQESQYQQMVHDQYLDRANAKLRGNSEEARLLAQKLQLAEVMKEREKQIQIAHSLDGKEKTLDGLYYSQMIKKIEDETKRDIEIAERQARDAREVDEFRMDQKQMKTQLKMNEFDEDFLEGQRIKAKQEADVAAENEKQRLIRQTNYETKRQNDIIGLESKRLKLEREALDIEEDARIVEQQRKQEENEMEARRREDEARRLKYFKIGGITEQMVNKDRELRDAKENAMIENALKKQEEEFQKQEQERKEKELRHIQLNDMSRKQQLELKQQKKQRAEIEKLKERENGEQLQKDLAYIEISENAKRRAKAEQVDEFRRNQRDTRNQREFATRTLEIQQERDFNDQNDGERDQLLKEELARAEAKGLDPTPILIGYHQLISKKIVKI</sequence>
<evidence type="ECO:0000313" key="4">
    <source>
        <dbReference type="Proteomes" id="UP000324800"/>
    </source>
</evidence>
<name>A0A5J4VU94_9EUKA</name>
<dbReference type="PANTHER" id="PTHR28663">
    <property type="entry name" value="COILED-COIL DOMAIN-CONTAINING PROTEIN 173"/>
    <property type="match status" value="1"/>
</dbReference>
<dbReference type="Proteomes" id="UP000324800">
    <property type="component" value="Unassembled WGS sequence"/>
</dbReference>
<feature type="coiled-coil region" evidence="1">
    <location>
        <begin position="218"/>
        <end position="290"/>
    </location>
</feature>
<feature type="compositionally biased region" description="Basic and acidic residues" evidence="2">
    <location>
        <begin position="68"/>
        <end position="85"/>
    </location>
</feature>
<evidence type="ECO:0000256" key="1">
    <source>
        <dbReference type="SAM" id="Coils"/>
    </source>
</evidence>
<feature type="compositionally biased region" description="Basic residues" evidence="2">
    <location>
        <begin position="1"/>
        <end position="11"/>
    </location>
</feature>
<accession>A0A5J4VU94</accession>
<reference evidence="3 4" key="1">
    <citation type="submission" date="2019-03" db="EMBL/GenBank/DDBJ databases">
        <title>Single cell metagenomics reveals metabolic interactions within the superorganism composed of flagellate Streblomastix strix and complex community of Bacteroidetes bacteria on its surface.</title>
        <authorList>
            <person name="Treitli S.C."/>
            <person name="Kolisko M."/>
            <person name="Husnik F."/>
            <person name="Keeling P."/>
            <person name="Hampl V."/>
        </authorList>
    </citation>
    <scope>NUCLEOTIDE SEQUENCE [LARGE SCALE GENOMIC DNA]</scope>
    <source>
        <strain evidence="3">ST1C</strain>
    </source>
</reference>